<dbReference type="OrthoDB" id="5860839at2759"/>
<evidence type="ECO:0000313" key="2">
    <source>
        <dbReference type="WBParaSite" id="HCON_00169170-00001"/>
    </source>
</evidence>
<keyword evidence="1" id="KW-1185">Reference proteome</keyword>
<sequence>MWINPSFNHLRCLRTNLKLRRRGVRTVLYGSGEALQRRPHFLQGHRRGPHLRWTWEYLGGQFHSEIDHIIFNRRFYLIDVAVVPNFYTESNRRFLRARFCFSVRGESYENEAAKPPSAAPPRFPCECM</sequence>
<dbReference type="AlphaFoldDB" id="A0A7I4Z3C0"/>
<reference evidence="2" key="1">
    <citation type="submission" date="2020-12" db="UniProtKB">
        <authorList>
            <consortium name="WormBaseParasite"/>
        </authorList>
    </citation>
    <scope>IDENTIFICATION</scope>
    <source>
        <strain evidence="2">MHco3</strain>
    </source>
</reference>
<dbReference type="Proteomes" id="UP000025227">
    <property type="component" value="Unplaced"/>
</dbReference>
<evidence type="ECO:0000313" key="1">
    <source>
        <dbReference type="Proteomes" id="UP000025227"/>
    </source>
</evidence>
<accession>A0A7I4Z3C0</accession>
<proteinExistence type="predicted"/>
<name>A0A7I4Z3C0_HAECO</name>
<dbReference type="WBParaSite" id="HCON_00169170-00001">
    <property type="protein sequence ID" value="HCON_00169170-00001"/>
    <property type="gene ID" value="HCON_00169170"/>
</dbReference>
<organism evidence="1 2">
    <name type="scientific">Haemonchus contortus</name>
    <name type="common">Barber pole worm</name>
    <dbReference type="NCBI Taxonomy" id="6289"/>
    <lineage>
        <taxon>Eukaryota</taxon>
        <taxon>Metazoa</taxon>
        <taxon>Ecdysozoa</taxon>
        <taxon>Nematoda</taxon>
        <taxon>Chromadorea</taxon>
        <taxon>Rhabditida</taxon>
        <taxon>Rhabditina</taxon>
        <taxon>Rhabditomorpha</taxon>
        <taxon>Strongyloidea</taxon>
        <taxon>Trichostrongylidae</taxon>
        <taxon>Haemonchus</taxon>
    </lineage>
</organism>
<protein>
    <submittedName>
        <fullName evidence="2">Uncharacterized protein</fullName>
    </submittedName>
</protein>